<keyword evidence="2" id="KW-0472">Membrane</keyword>
<keyword evidence="2" id="KW-0812">Transmembrane</keyword>
<feature type="transmembrane region" description="Helical" evidence="2">
    <location>
        <begin position="15"/>
        <end position="35"/>
    </location>
</feature>
<evidence type="ECO:0000313" key="3">
    <source>
        <dbReference type="EMBL" id="MFC0315895.1"/>
    </source>
</evidence>
<keyword evidence="4" id="KW-1185">Reference proteome</keyword>
<reference evidence="3 4" key="1">
    <citation type="submission" date="2024-09" db="EMBL/GenBank/DDBJ databases">
        <authorList>
            <person name="Sun Q."/>
            <person name="Mori K."/>
        </authorList>
    </citation>
    <scope>NUCLEOTIDE SEQUENCE [LARGE SCALE GENOMIC DNA]</scope>
    <source>
        <strain evidence="3 4">CCM 7957</strain>
    </source>
</reference>
<feature type="transmembrane region" description="Helical" evidence="2">
    <location>
        <begin position="47"/>
        <end position="65"/>
    </location>
</feature>
<organism evidence="3 4">
    <name type="scientific">Gordonia phosphorivorans</name>
    <dbReference type="NCBI Taxonomy" id="1056982"/>
    <lineage>
        <taxon>Bacteria</taxon>
        <taxon>Bacillati</taxon>
        <taxon>Actinomycetota</taxon>
        <taxon>Actinomycetes</taxon>
        <taxon>Mycobacteriales</taxon>
        <taxon>Gordoniaceae</taxon>
        <taxon>Gordonia</taxon>
    </lineage>
</organism>
<accession>A0ABV6HCI9</accession>
<dbReference type="EMBL" id="JBHLWV010000024">
    <property type="protein sequence ID" value="MFC0315895.1"/>
    <property type="molecule type" value="Genomic_DNA"/>
</dbReference>
<evidence type="ECO:0000256" key="2">
    <source>
        <dbReference type="SAM" id="Phobius"/>
    </source>
</evidence>
<feature type="region of interest" description="Disordered" evidence="1">
    <location>
        <begin position="80"/>
        <end position="99"/>
    </location>
</feature>
<dbReference type="Proteomes" id="UP001589783">
    <property type="component" value="Unassembled WGS sequence"/>
</dbReference>
<protein>
    <submittedName>
        <fullName evidence="3">Transcriptional regulator</fullName>
    </submittedName>
</protein>
<evidence type="ECO:0000313" key="4">
    <source>
        <dbReference type="Proteomes" id="UP001589783"/>
    </source>
</evidence>
<name>A0ABV6HCI9_9ACTN</name>
<dbReference type="RefSeq" id="WP_382365049.1">
    <property type="nucleotide sequence ID" value="NZ_JBHLWV010000024.1"/>
</dbReference>
<gene>
    <name evidence="3" type="ORF">ACFFJD_13645</name>
</gene>
<keyword evidence="2" id="KW-1133">Transmembrane helix</keyword>
<comment type="caution">
    <text evidence="3">The sequence shown here is derived from an EMBL/GenBank/DDBJ whole genome shotgun (WGS) entry which is preliminary data.</text>
</comment>
<evidence type="ECO:0000256" key="1">
    <source>
        <dbReference type="SAM" id="MobiDB-lite"/>
    </source>
</evidence>
<sequence length="141" mass="15393">MENTPQKAKKRHRPALIALVAVAALVCVGMGWWQLDRFESASGTAQNLGYALQWPVFGIAFVWAYRRFVMLEADPDAVEHERARSGPTEIPAGILPERPTAADPSIAAVADADDPAHADYNRYLAGIGDQPAPRPSEKDQE</sequence>
<proteinExistence type="predicted"/>